<feature type="compositionally biased region" description="Low complexity" evidence="1">
    <location>
        <begin position="148"/>
        <end position="172"/>
    </location>
</feature>
<evidence type="ECO:0000256" key="1">
    <source>
        <dbReference type="SAM" id="MobiDB-lite"/>
    </source>
</evidence>
<name>A0ABS2VKX6_STRAS</name>
<evidence type="ECO:0000313" key="4">
    <source>
        <dbReference type="Proteomes" id="UP000788262"/>
    </source>
</evidence>
<dbReference type="SUPFAM" id="SSF81606">
    <property type="entry name" value="PP2C-like"/>
    <property type="match status" value="1"/>
</dbReference>
<feature type="compositionally biased region" description="Basic residues" evidence="1">
    <location>
        <begin position="1"/>
        <end position="11"/>
    </location>
</feature>
<dbReference type="InterPro" id="IPR036457">
    <property type="entry name" value="PPM-type-like_dom_sf"/>
</dbReference>
<keyword evidence="4" id="KW-1185">Reference proteome</keyword>
<organism evidence="3 4">
    <name type="scientific">Streptomyces actuosus</name>
    <dbReference type="NCBI Taxonomy" id="1885"/>
    <lineage>
        <taxon>Bacteria</taxon>
        <taxon>Bacillati</taxon>
        <taxon>Actinomycetota</taxon>
        <taxon>Actinomycetes</taxon>
        <taxon>Kitasatosporales</taxon>
        <taxon>Streptomycetaceae</taxon>
        <taxon>Streptomyces</taxon>
    </lineage>
</organism>
<evidence type="ECO:0000313" key="3">
    <source>
        <dbReference type="EMBL" id="MBN0043750.1"/>
    </source>
</evidence>
<dbReference type="Pfam" id="PF13672">
    <property type="entry name" value="PP2C_2"/>
    <property type="match status" value="1"/>
</dbReference>
<feature type="domain" description="PPM-type phosphatase" evidence="2">
    <location>
        <begin position="227"/>
        <end position="437"/>
    </location>
</feature>
<dbReference type="EMBL" id="JAFFZS010000003">
    <property type="protein sequence ID" value="MBN0043750.1"/>
    <property type="molecule type" value="Genomic_DNA"/>
</dbReference>
<comment type="caution">
    <text evidence="3">The sequence shown here is derived from an EMBL/GenBank/DDBJ whole genome shotgun (WGS) entry which is preliminary data.</text>
</comment>
<protein>
    <submittedName>
        <fullName evidence="3">Protein phosphatase 2C domain-containing protein</fullName>
    </submittedName>
</protein>
<feature type="compositionally biased region" description="Basic and acidic residues" evidence="1">
    <location>
        <begin position="74"/>
        <end position="83"/>
    </location>
</feature>
<dbReference type="Proteomes" id="UP000788262">
    <property type="component" value="Unassembled WGS sequence"/>
</dbReference>
<dbReference type="InterPro" id="IPR001932">
    <property type="entry name" value="PPM-type_phosphatase-like_dom"/>
</dbReference>
<sequence>MNMFKRRRGRHAAPEEGDGGEAGAEGTHGAAVPDVFPEAAGTGPAPSDVPEPLAADSTGPPARGARATASRQGDPGHPHEENLVLRAAPGTTQPTGSLAAGPTTASPPAADAPQPVPTAGPGRPAQEPEAAVDSAPAPDGAVTCNAPGATAGSGARARGSVPEFSAATARPAAAPPRTLPTDAPRVGDPLPPLPLPRLASPTTSLPGLRADGGLLGDRWLGAASLAGQSHLNSGTTAQDAYQFTLSDDGSLLVAAVCDGLGSRPRTAQLGATLLATLLCEAGGRATAEQLAADPRAVLGDVLAAACARTARLRAAGMPGLTDKDLSCTAALVLLPAAGPGWAARVGDCAVMRLAGEAWETVFQRDGGPLNKVSAVLPHPVPAEIAEYAPLAEESPGDRLILASDGLAEDAFGSPAVRAWLAERWSQPCDAAAMADSLRYRRRGSHDDRTAVVVWSRPLRDG</sequence>
<proteinExistence type="predicted"/>
<gene>
    <name evidence="3" type="ORF">JS756_06435</name>
</gene>
<dbReference type="Gene3D" id="3.60.40.10">
    <property type="entry name" value="PPM-type phosphatase domain"/>
    <property type="match status" value="1"/>
</dbReference>
<feature type="compositionally biased region" description="Low complexity" evidence="1">
    <location>
        <begin position="99"/>
        <end position="119"/>
    </location>
</feature>
<accession>A0ABS2VKX6</accession>
<evidence type="ECO:0000259" key="2">
    <source>
        <dbReference type="Pfam" id="PF13672"/>
    </source>
</evidence>
<feature type="region of interest" description="Disordered" evidence="1">
    <location>
        <begin position="1"/>
        <end position="204"/>
    </location>
</feature>
<reference evidence="3 4" key="1">
    <citation type="submission" date="2021-02" db="EMBL/GenBank/DDBJ databases">
        <title>Whole genome sequencing of Streptomyces actuosus VRA1.</title>
        <authorList>
            <person name="Sen G."/>
            <person name="Sen A."/>
        </authorList>
    </citation>
    <scope>NUCLEOTIDE SEQUENCE [LARGE SCALE GENOMIC DNA]</scope>
    <source>
        <strain evidence="3 4">VRA1</strain>
    </source>
</reference>